<protein>
    <submittedName>
        <fullName evidence="1">Helix-turn-helix domain-containing protein</fullName>
    </submittedName>
</protein>
<proteinExistence type="predicted"/>
<sequence length="77" mass="8300">MSLYAVSGAAAQLAVDVPFRASAVSHTSAPSFGREYLTTDEAADLLGLRPQTLRKAYSTDGCYFSVVPKKAANRRLY</sequence>
<dbReference type="Proteomes" id="UP000191686">
    <property type="component" value="Unassembled WGS sequence"/>
</dbReference>
<gene>
    <name evidence="1" type="ORF">UE95_020835</name>
</gene>
<dbReference type="EMBL" id="JYMX02000016">
    <property type="protein sequence ID" value="MCW3713738.1"/>
    <property type="molecule type" value="Genomic_DNA"/>
</dbReference>
<evidence type="ECO:0000313" key="2">
    <source>
        <dbReference type="Proteomes" id="UP000191686"/>
    </source>
</evidence>
<evidence type="ECO:0000313" key="1">
    <source>
        <dbReference type="EMBL" id="MCW3713738.1"/>
    </source>
</evidence>
<reference evidence="1 2" key="2">
    <citation type="journal article" date="2017" name="Front. Microbiol.">
        <title>Genomics Reveals a Unique Clone of Burkholderia cenocepacia Harboring an Actively Excising Novel Genomic Island.</title>
        <authorList>
            <person name="Patil P.P."/>
            <person name="Mali S."/>
            <person name="Midha S."/>
            <person name="Gautam V."/>
            <person name="Dash L."/>
            <person name="Kumar S."/>
            <person name="Shastri J."/>
            <person name="Singhal L."/>
            <person name="Patil P.B."/>
        </authorList>
    </citation>
    <scope>NUCLEOTIDE SEQUENCE [LARGE SCALE GENOMIC DNA]</scope>
    <source>
        <strain evidence="1 2">BC-19</strain>
    </source>
</reference>
<comment type="caution">
    <text evidence="1">The sequence shown here is derived from an EMBL/GenBank/DDBJ whole genome shotgun (WGS) entry which is preliminary data.</text>
</comment>
<accession>A0ABD4UHQ7</accession>
<dbReference type="RefSeq" id="WP_143262528.1">
    <property type="nucleotide sequence ID" value="NZ_JYMX02000016.1"/>
</dbReference>
<dbReference type="AlphaFoldDB" id="A0ABD4UHQ7"/>
<organism evidence="1 2">
    <name type="scientific">Burkholderia cenocepacia</name>
    <dbReference type="NCBI Taxonomy" id="95486"/>
    <lineage>
        <taxon>Bacteria</taxon>
        <taxon>Pseudomonadati</taxon>
        <taxon>Pseudomonadota</taxon>
        <taxon>Betaproteobacteria</taxon>
        <taxon>Burkholderiales</taxon>
        <taxon>Burkholderiaceae</taxon>
        <taxon>Burkholderia</taxon>
        <taxon>Burkholderia cepacia complex</taxon>
    </lineage>
</organism>
<name>A0ABD4UHQ7_9BURK</name>
<reference evidence="1 2" key="1">
    <citation type="journal article" date="2017" name="Front. Microbiol.">
        <title>Genomics reveals a unique clone of Burkholderia cenocepacia harbouring an actively excising novel genomic island.</title>
        <authorList>
            <person name="Patil P."/>
            <person name="Mali S."/>
            <person name="Midha S."/>
            <person name="Gautam V."/>
            <person name="Dash L."/>
            <person name="Kumar S."/>
            <person name="Shastri J."/>
            <person name="Singhal L."/>
            <person name="Patil P.B."/>
        </authorList>
    </citation>
    <scope>NUCLEOTIDE SEQUENCE [LARGE SCALE GENOMIC DNA]</scope>
    <source>
        <strain evidence="1 2">BC-19</strain>
    </source>
</reference>